<dbReference type="PROSITE" id="PS51194">
    <property type="entry name" value="HELICASE_CTER"/>
    <property type="match status" value="1"/>
</dbReference>
<keyword evidence="3" id="KW-0347">Helicase</keyword>
<dbReference type="PANTHER" id="PTHR47396">
    <property type="entry name" value="TYPE I RESTRICTION ENZYME ECOKI R PROTEIN"/>
    <property type="match status" value="1"/>
</dbReference>
<dbReference type="InterPro" id="IPR014001">
    <property type="entry name" value="Helicase_ATP-bd"/>
</dbReference>
<dbReference type="RefSeq" id="WP_188628306.1">
    <property type="nucleotide sequence ID" value="NZ_BMKE01000002.1"/>
</dbReference>
<dbReference type="CDD" id="cd18799">
    <property type="entry name" value="SF2_C_EcoAI-like"/>
    <property type="match status" value="1"/>
</dbReference>
<dbReference type="SMART" id="SM00490">
    <property type="entry name" value="HELICc"/>
    <property type="match status" value="1"/>
</dbReference>
<evidence type="ECO:0000259" key="2">
    <source>
        <dbReference type="PROSITE" id="PS51194"/>
    </source>
</evidence>
<keyword evidence="3" id="KW-0378">Hydrolase</keyword>
<dbReference type="InterPro" id="IPR050742">
    <property type="entry name" value="Helicase_Restrict-Modif_Enz"/>
</dbReference>
<organism evidence="3 4">
    <name type="scientific">Oceanisphaera marina</name>
    <dbReference type="NCBI Taxonomy" id="2017550"/>
    <lineage>
        <taxon>Bacteria</taxon>
        <taxon>Pseudomonadati</taxon>
        <taxon>Pseudomonadota</taxon>
        <taxon>Gammaproteobacteria</taxon>
        <taxon>Aeromonadales</taxon>
        <taxon>Aeromonadaceae</taxon>
        <taxon>Oceanisphaera</taxon>
    </lineage>
</organism>
<dbReference type="InterPro" id="IPR027417">
    <property type="entry name" value="P-loop_NTPase"/>
</dbReference>
<dbReference type="InterPro" id="IPR006935">
    <property type="entry name" value="Helicase/UvrB_N"/>
</dbReference>
<evidence type="ECO:0000259" key="1">
    <source>
        <dbReference type="PROSITE" id="PS51192"/>
    </source>
</evidence>
<dbReference type="PANTHER" id="PTHR47396:SF1">
    <property type="entry name" value="ATP-DEPENDENT HELICASE IRC3-RELATED"/>
    <property type="match status" value="1"/>
</dbReference>
<protein>
    <submittedName>
        <fullName evidence="3">ATP-dependent helicase</fullName>
    </submittedName>
</protein>
<dbReference type="Proteomes" id="UP000646152">
    <property type="component" value="Unassembled WGS sequence"/>
</dbReference>
<dbReference type="SUPFAM" id="SSF57829">
    <property type="entry name" value="Zn-binding ribosomal proteins"/>
    <property type="match status" value="1"/>
</dbReference>
<evidence type="ECO:0000313" key="3">
    <source>
        <dbReference type="EMBL" id="GGB33212.1"/>
    </source>
</evidence>
<dbReference type="EMBL" id="BMKE01000002">
    <property type="protein sequence ID" value="GGB33212.1"/>
    <property type="molecule type" value="Genomic_DNA"/>
</dbReference>
<sequence>MFTLRPYQQEAVNRTLEYFRRHHDPAVLVLPTGAGKSLVIAELARLARGRVLVLAHVKELVEQNHAKYQSYGQQAAIFSAGLGQKEAHTQVVFGSVQSVARNLAAFANFSLVVIDECHRVSDDENSQYLQVIHHLRQSNERLKVLGLTATPYRLGLGWIYQTHYHGMIRSHGPRFFKQCIFELPLRLMIKQGYLCPPQLIDAPVVHYDFSRLYEQGLFSEQALEKELARQPRVTPHIVQQIQDYAAERVGVMVFASTVRHASEVADLLPVGQTALITGDTPAPERDDIIRRFKARELKFLVNVSVLTTGFDAPHVDVIALLRPTQSVALYQQIIGRGLRLSPDKTDCLVLDYAGNNMDIFAPDVGEPRPHPDTTQVQVLCPACGFANIFWGKTDAQGQVLEHFGRRCQGLFESDDDDALGEPCGYRFRFKSCPQCLAENDIAARECHDCGHLLVDPDKKLKEALALKDALVLRCAGLSLSEAGGKFGPALKVTYYDEDGTELQQWYAFDQKGKKGRFFLEFVRPHWPAPGLEPTFDSLAEVVASAERFRHPDFVIARQHKRRWQIKETLFDYQGRFRTAHSL</sequence>
<feature type="domain" description="Helicase C-terminal" evidence="2">
    <location>
        <begin position="240"/>
        <end position="382"/>
    </location>
</feature>
<evidence type="ECO:0000313" key="4">
    <source>
        <dbReference type="Proteomes" id="UP000646152"/>
    </source>
</evidence>
<proteinExistence type="predicted"/>
<dbReference type="SMART" id="SM00487">
    <property type="entry name" value="DEXDc"/>
    <property type="match status" value="1"/>
</dbReference>
<dbReference type="InterPro" id="IPR001650">
    <property type="entry name" value="Helicase_C-like"/>
</dbReference>
<reference evidence="4" key="1">
    <citation type="journal article" date="2019" name="Int. J. Syst. Evol. Microbiol.">
        <title>The Global Catalogue of Microorganisms (GCM) 10K type strain sequencing project: providing services to taxonomists for standard genome sequencing and annotation.</title>
        <authorList>
            <consortium name="The Broad Institute Genomics Platform"/>
            <consortium name="The Broad Institute Genome Sequencing Center for Infectious Disease"/>
            <person name="Wu L."/>
            <person name="Ma J."/>
        </authorList>
    </citation>
    <scope>NUCLEOTIDE SEQUENCE [LARGE SCALE GENOMIC DNA]</scope>
    <source>
        <strain evidence="4">CGMCC 1.15923</strain>
    </source>
</reference>
<dbReference type="GO" id="GO:0004386">
    <property type="term" value="F:helicase activity"/>
    <property type="evidence" value="ECO:0007669"/>
    <property type="project" value="UniProtKB-KW"/>
</dbReference>
<gene>
    <name evidence="3" type="ORF">GCM10011502_02810</name>
</gene>
<keyword evidence="3" id="KW-0547">Nucleotide-binding</keyword>
<keyword evidence="4" id="KW-1185">Reference proteome</keyword>
<dbReference type="InterPro" id="IPR011332">
    <property type="entry name" value="Ribosomal_zn-bd"/>
</dbReference>
<dbReference type="Pfam" id="PF00271">
    <property type="entry name" value="Helicase_C"/>
    <property type="match status" value="1"/>
</dbReference>
<dbReference type="PROSITE" id="PS51192">
    <property type="entry name" value="HELICASE_ATP_BIND_1"/>
    <property type="match status" value="1"/>
</dbReference>
<dbReference type="Pfam" id="PF04851">
    <property type="entry name" value="ResIII"/>
    <property type="match status" value="1"/>
</dbReference>
<feature type="domain" description="Helicase ATP-binding" evidence="1">
    <location>
        <begin position="17"/>
        <end position="169"/>
    </location>
</feature>
<dbReference type="Gene3D" id="3.40.50.300">
    <property type="entry name" value="P-loop containing nucleotide triphosphate hydrolases"/>
    <property type="match status" value="2"/>
</dbReference>
<dbReference type="SUPFAM" id="SSF52540">
    <property type="entry name" value="P-loop containing nucleoside triphosphate hydrolases"/>
    <property type="match status" value="1"/>
</dbReference>
<comment type="caution">
    <text evidence="3">The sequence shown here is derived from an EMBL/GenBank/DDBJ whole genome shotgun (WGS) entry which is preliminary data.</text>
</comment>
<keyword evidence="3" id="KW-0067">ATP-binding</keyword>
<name>A0ABQ1IBF6_9GAMM</name>
<accession>A0ABQ1IBF6</accession>